<proteinExistence type="predicted"/>
<organism evidence="2 3">
    <name type="scientific">Pelistega indica</name>
    <dbReference type="NCBI Taxonomy" id="1414851"/>
    <lineage>
        <taxon>Bacteria</taxon>
        <taxon>Pseudomonadati</taxon>
        <taxon>Pseudomonadota</taxon>
        <taxon>Betaproteobacteria</taxon>
        <taxon>Burkholderiales</taxon>
        <taxon>Alcaligenaceae</taxon>
        <taxon>Pelistega</taxon>
    </lineage>
</organism>
<dbReference type="InterPro" id="IPR018876">
    <property type="entry name" value="Phage_P22_antirepressor_C"/>
</dbReference>
<dbReference type="Pfam" id="PF02498">
    <property type="entry name" value="Bro-N"/>
    <property type="match status" value="1"/>
</dbReference>
<accession>V8GB53</accession>
<gene>
    <name evidence="2" type="ORF">V757_01015</name>
</gene>
<name>V8GB53_9BURK</name>
<protein>
    <recommendedName>
        <fullName evidence="1">Bro-N domain-containing protein</fullName>
    </recommendedName>
</protein>
<dbReference type="AlphaFoldDB" id="V8GB53"/>
<evidence type="ECO:0000259" key="1">
    <source>
        <dbReference type="PROSITE" id="PS51750"/>
    </source>
</evidence>
<evidence type="ECO:0000313" key="3">
    <source>
        <dbReference type="Proteomes" id="UP000018766"/>
    </source>
</evidence>
<feature type="domain" description="Bro-N" evidence="1">
    <location>
        <begin position="1"/>
        <end position="116"/>
    </location>
</feature>
<dbReference type="RefSeq" id="WP_023948991.1">
    <property type="nucleotide sequence ID" value="NZ_AYSV01000007.1"/>
</dbReference>
<sequence>MQALTFNQTSFDVIDQDNQIWVKSAQLAQALGYSDERSVSKIYTRNQDEFTDKMAQVVNLTTSGNYQTTTRIFSLRGAHLIAMFARTKIAKEFRKLVLDVLENHTQETQPSPQQITYTTPMRNISVSVEDILDLESLQKMAFNMSETLALLEKPLRAIGSNNYAAHCYDARVHYKVNMESFYDIVARMFLAADITPGDFHTAAEAIHAREFRKELEKRLKDDDQWRATLNPSDPLKLGTGKTTQGVLVAV</sequence>
<dbReference type="PROSITE" id="PS51750">
    <property type="entry name" value="BRO_N"/>
    <property type="match status" value="1"/>
</dbReference>
<comment type="caution">
    <text evidence="2">The sequence shown here is derived from an EMBL/GenBank/DDBJ whole genome shotgun (WGS) entry which is preliminary data.</text>
</comment>
<dbReference type="Proteomes" id="UP000018766">
    <property type="component" value="Unassembled WGS sequence"/>
</dbReference>
<dbReference type="SMART" id="SM01040">
    <property type="entry name" value="Bro-N"/>
    <property type="match status" value="1"/>
</dbReference>
<dbReference type="Pfam" id="PF10548">
    <property type="entry name" value="P22_AR_C"/>
    <property type="match status" value="1"/>
</dbReference>
<dbReference type="EMBL" id="AYSV01000007">
    <property type="protein sequence ID" value="ETD72957.1"/>
    <property type="molecule type" value="Genomic_DNA"/>
</dbReference>
<keyword evidence="3" id="KW-1185">Reference proteome</keyword>
<dbReference type="PATRIC" id="fig|1414851.3.peg.216"/>
<reference evidence="2 3" key="1">
    <citation type="submission" date="2013-11" db="EMBL/GenBank/DDBJ databases">
        <title>Genomic analysis of Pelistega sp. HM-7.</title>
        <authorList>
            <person name="Kumbhare S.V."/>
            <person name="Shetty S.A."/>
            <person name="Sharma O."/>
            <person name="Dhotre D.P."/>
        </authorList>
    </citation>
    <scope>NUCLEOTIDE SEQUENCE [LARGE SCALE GENOMIC DNA]</scope>
    <source>
        <strain evidence="2 3">HM-7</strain>
    </source>
</reference>
<evidence type="ECO:0000313" key="2">
    <source>
        <dbReference type="EMBL" id="ETD72957.1"/>
    </source>
</evidence>
<dbReference type="InterPro" id="IPR003497">
    <property type="entry name" value="BRO_N_domain"/>
</dbReference>